<evidence type="ECO:0000313" key="2">
    <source>
        <dbReference type="Proteomes" id="UP000054783"/>
    </source>
</evidence>
<name>A0A0V0W5J8_9BILA</name>
<evidence type="ECO:0000313" key="1">
    <source>
        <dbReference type="EMBL" id="KRX70927.1"/>
    </source>
</evidence>
<dbReference type="Proteomes" id="UP000054783">
    <property type="component" value="Unassembled WGS sequence"/>
</dbReference>
<sequence length="30" mass="3340">MPQHHPACMRARYDAPVALLPTVPPSRLTL</sequence>
<dbReference type="EMBL" id="JYDQ01005826">
    <property type="protein sequence ID" value="KRX70927.1"/>
    <property type="molecule type" value="Genomic_DNA"/>
</dbReference>
<gene>
    <name evidence="1" type="ORF">T12_10797</name>
</gene>
<protein>
    <submittedName>
        <fullName evidence="1">Uncharacterized protein</fullName>
    </submittedName>
</protein>
<comment type="caution">
    <text evidence="1">The sequence shown here is derived from an EMBL/GenBank/DDBJ whole genome shotgun (WGS) entry which is preliminary data.</text>
</comment>
<reference evidence="1 2" key="1">
    <citation type="submission" date="2015-01" db="EMBL/GenBank/DDBJ databases">
        <title>Evolution of Trichinella species and genotypes.</title>
        <authorList>
            <person name="Korhonen P.K."/>
            <person name="Edoardo P."/>
            <person name="Giuseppe L.R."/>
            <person name="Gasser R.B."/>
        </authorList>
    </citation>
    <scope>NUCLEOTIDE SEQUENCE [LARGE SCALE GENOMIC DNA]</scope>
    <source>
        <strain evidence="1">ISS2496</strain>
    </source>
</reference>
<organism evidence="1 2">
    <name type="scientific">Trichinella patagoniensis</name>
    <dbReference type="NCBI Taxonomy" id="990121"/>
    <lineage>
        <taxon>Eukaryota</taxon>
        <taxon>Metazoa</taxon>
        <taxon>Ecdysozoa</taxon>
        <taxon>Nematoda</taxon>
        <taxon>Enoplea</taxon>
        <taxon>Dorylaimia</taxon>
        <taxon>Trichinellida</taxon>
        <taxon>Trichinellidae</taxon>
        <taxon>Trichinella</taxon>
    </lineage>
</organism>
<proteinExistence type="predicted"/>
<dbReference type="AlphaFoldDB" id="A0A0V0W5J8"/>
<accession>A0A0V0W5J8</accession>
<keyword evidence="2" id="KW-1185">Reference proteome</keyword>